<dbReference type="RefSeq" id="WP_344901875.1">
    <property type="nucleotide sequence ID" value="NZ_BAAAYO010000001.1"/>
</dbReference>
<reference evidence="1 2" key="1">
    <citation type="submission" date="2024-09" db="EMBL/GenBank/DDBJ databases">
        <authorList>
            <person name="Sun Q."/>
            <person name="Mori K."/>
        </authorList>
    </citation>
    <scope>NUCLEOTIDE SEQUENCE [LARGE SCALE GENOMIC DNA]</scope>
    <source>
        <strain evidence="1 2">JCM 12520</strain>
    </source>
</reference>
<keyword evidence="2" id="KW-1185">Reference proteome</keyword>
<protein>
    <submittedName>
        <fullName evidence="1">Uncharacterized protein</fullName>
    </submittedName>
</protein>
<sequence length="85" mass="9952">MKSNRLPFYIIEQYLMILLKGELKTPFVPEVIEDESLVSYLYRFSLANHHEISWQAERVINKNQNMNIDTTKLSSITNSTFAVTK</sequence>
<comment type="caution">
    <text evidence="1">The sequence shown here is derived from an EMBL/GenBank/DDBJ whole genome shotgun (WGS) entry which is preliminary data.</text>
</comment>
<evidence type="ECO:0000313" key="2">
    <source>
        <dbReference type="Proteomes" id="UP001589619"/>
    </source>
</evidence>
<gene>
    <name evidence="1" type="ORF">ACFFNY_17020</name>
</gene>
<dbReference type="Proteomes" id="UP001589619">
    <property type="component" value="Unassembled WGS sequence"/>
</dbReference>
<proteinExistence type="predicted"/>
<organism evidence="1 2">
    <name type="scientific">Paenibacillus hodogayensis</name>
    <dbReference type="NCBI Taxonomy" id="279208"/>
    <lineage>
        <taxon>Bacteria</taxon>
        <taxon>Bacillati</taxon>
        <taxon>Bacillota</taxon>
        <taxon>Bacilli</taxon>
        <taxon>Bacillales</taxon>
        <taxon>Paenibacillaceae</taxon>
        <taxon>Paenibacillus</taxon>
    </lineage>
</organism>
<name>A0ABV5VY89_9BACL</name>
<evidence type="ECO:0000313" key="1">
    <source>
        <dbReference type="EMBL" id="MFB9753270.1"/>
    </source>
</evidence>
<dbReference type="EMBL" id="JBHMAG010000012">
    <property type="protein sequence ID" value="MFB9753270.1"/>
    <property type="molecule type" value="Genomic_DNA"/>
</dbReference>
<accession>A0ABV5VY89</accession>